<dbReference type="AlphaFoldDB" id="A0A9D4CK83"/>
<name>A0A9D4CK83_DREPO</name>
<protein>
    <submittedName>
        <fullName evidence="2">Uncharacterized protein</fullName>
    </submittedName>
</protein>
<evidence type="ECO:0000313" key="2">
    <source>
        <dbReference type="EMBL" id="KAH3726437.1"/>
    </source>
</evidence>
<proteinExistence type="predicted"/>
<organism evidence="2 3">
    <name type="scientific">Dreissena polymorpha</name>
    <name type="common">Zebra mussel</name>
    <name type="synonym">Mytilus polymorpha</name>
    <dbReference type="NCBI Taxonomy" id="45954"/>
    <lineage>
        <taxon>Eukaryota</taxon>
        <taxon>Metazoa</taxon>
        <taxon>Spiralia</taxon>
        <taxon>Lophotrochozoa</taxon>
        <taxon>Mollusca</taxon>
        <taxon>Bivalvia</taxon>
        <taxon>Autobranchia</taxon>
        <taxon>Heteroconchia</taxon>
        <taxon>Euheterodonta</taxon>
        <taxon>Imparidentia</taxon>
        <taxon>Neoheterodontei</taxon>
        <taxon>Myida</taxon>
        <taxon>Dreissenoidea</taxon>
        <taxon>Dreissenidae</taxon>
        <taxon>Dreissena</taxon>
    </lineage>
</organism>
<feature type="compositionally biased region" description="Basic residues" evidence="1">
    <location>
        <begin position="1"/>
        <end position="17"/>
    </location>
</feature>
<dbReference type="EMBL" id="JAIWYP010000012">
    <property type="protein sequence ID" value="KAH3726437.1"/>
    <property type="molecule type" value="Genomic_DNA"/>
</dbReference>
<dbReference type="Proteomes" id="UP000828390">
    <property type="component" value="Unassembled WGS sequence"/>
</dbReference>
<evidence type="ECO:0000256" key="1">
    <source>
        <dbReference type="SAM" id="MobiDB-lite"/>
    </source>
</evidence>
<evidence type="ECO:0000313" key="3">
    <source>
        <dbReference type="Proteomes" id="UP000828390"/>
    </source>
</evidence>
<gene>
    <name evidence="2" type="ORF">DPMN_052304</name>
</gene>
<feature type="region of interest" description="Disordered" evidence="1">
    <location>
        <begin position="1"/>
        <end position="45"/>
    </location>
</feature>
<comment type="caution">
    <text evidence="2">The sequence shown here is derived from an EMBL/GenBank/DDBJ whole genome shotgun (WGS) entry which is preliminary data.</text>
</comment>
<sequence>MRGRGARRKAGTQKRPRSVIPDGNSHNEGDQGKKDMGFEQQLREAENMPMVQAPVSLQVNPFMLV</sequence>
<reference evidence="2" key="2">
    <citation type="submission" date="2020-11" db="EMBL/GenBank/DDBJ databases">
        <authorList>
            <person name="McCartney M.A."/>
            <person name="Auch B."/>
            <person name="Kono T."/>
            <person name="Mallez S."/>
            <person name="Becker A."/>
            <person name="Gohl D.M."/>
            <person name="Silverstein K.A.T."/>
            <person name="Koren S."/>
            <person name="Bechman K.B."/>
            <person name="Herman A."/>
            <person name="Abrahante J.E."/>
            <person name="Garbe J."/>
        </authorList>
    </citation>
    <scope>NUCLEOTIDE SEQUENCE</scope>
    <source>
        <strain evidence="2">Duluth1</strain>
        <tissue evidence="2">Whole animal</tissue>
    </source>
</reference>
<reference evidence="2" key="1">
    <citation type="journal article" date="2019" name="bioRxiv">
        <title>The Genome of the Zebra Mussel, Dreissena polymorpha: A Resource for Invasive Species Research.</title>
        <authorList>
            <person name="McCartney M.A."/>
            <person name="Auch B."/>
            <person name="Kono T."/>
            <person name="Mallez S."/>
            <person name="Zhang Y."/>
            <person name="Obille A."/>
            <person name="Becker A."/>
            <person name="Abrahante J.E."/>
            <person name="Garbe J."/>
            <person name="Badalamenti J.P."/>
            <person name="Herman A."/>
            <person name="Mangelson H."/>
            <person name="Liachko I."/>
            <person name="Sullivan S."/>
            <person name="Sone E.D."/>
            <person name="Koren S."/>
            <person name="Silverstein K.A.T."/>
            <person name="Beckman K.B."/>
            <person name="Gohl D.M."/>
        </authorList>
    </citation>
    <scope>NUCLEOTIDE SEQUENCE</scope>
    <source>
        <strain evidence="2">Duluth1</strain>
        <tissue evidence="2">Whole animal</tissue>
    </source>
</reference>
<keyword evidence="3" id="KW-1185">Reference proteome</keyword>
<accession>A0A9D4CK83</accession>
<feature type="compositionally biased region" description="Basic and acidic residues" evidence="1">
    <location>
        <begin position="25"/>
        <end position="45"/>
    </location>
</feature>